<dbReference type="Pfam" id="PF16259">
    <property type="entry name" value="DUF4913"/>
    <property type="match status" value="1"/>
</dbReference>
<dbReference type="EMBL" id="JAHWXH010000005">
    <property type="protein sequence ID" value="MDS0247004.1"/>
    <property type="molecule type" value="Genomic_DNA"/>
</dbReference>
<dbReference type="AlphaFoldDB" id="A0AAJ2HLL1"/>
<evidence type="ECO:0000313" key="1">
    <source>
        <dbReference type="EMBL" id="MDS0247004.1"/>
    </source>
</evidence>
<organism evidence="1 2">
    <name type="scientific">Microbacterium aurantiacum</name>
    <dbReference type="NCBI Taxonomy" id="162393"/>
    <lineage>
        <taxon>Bacteria</taxon>
        <taxon>Bacillati</taxon>
        <taxon>Actinomycetota</taxon>
        <taxon>Actinomycetes</taxon>
        <taxon>Micrococcales</taxon>
        <taxon>Microbacteriaceae</taxon>
        <taxon>Microbacterium</taxon>
    </lineage>
</organism>
<sequence>MTYEDDDLDDAAAIDTTAEPPREPLYISVYDFVDDWLLPNYQRKPGPFRWDPNWFENFEAVERLTALWYAFEAARHDAAPAMAAFWLNTLDPMMRELTSQEGVFWYVRLYGEEGAAASPEPFKSNRAPAEIRAP</sequence>
<proteinExistence type="predicted"/>
<gene>
    <name evidence="1" type="ORF">KZC50_15505</name>
</gene>
<evidence type="ECO:0000313" key="2">
    <source>
        <dbReference type="Proteomes" id="UP001183582"/>
    </source>
</evidence>
<name>A0AAJ2HLL1_9MICO</name>
<dbReference type="RefSeq" id="WP_310892280.1">
    <property type="nucleotide sequence ID" value="NZ_BAAAGR010000008.1"/>
</dbReference>
<dbReference type="GeneID" id="301459667"/>
<reference evidence="1 2" key="1">
    <citation type="submission" date="2021-06" db="EMBL/GenBank/DDBJ databases">
        <title>Genome-based taxonomic framework of Microbacterium strains isolated from marine environment, the description of four new species and reclassification of four preexisting species.</title>
        <authorList>
            <person name="Lee S.D."/>
            <person name="Kim S.-M."/>
            <person name="Byeon Y.-S."/>
            <person name="Yang H.L."/>
            <person name="Kim I.S."/>
        </authorList>
    </citation>
    <scope>NUCLEOTIDE SEQUENCE [LARGE SCALE GENOMIC DNA]</scope>
    <source>
        <strain evidence="1 2">KACC 20514</strain>
    </source>
</reference>
<accession>A0AAJ2HLL1</accession>
<dbReference type="InterPro" id="IPR032584">
    <property type="entry name" value="DUF4913"/>
</dbReference>
<comment type="caution">
    <text evidence="1">The sequence shown here is derived from an EMBL/GenBank/DDBJ whole genome shotgun (WGS) entry which is preliminary data.</text>
</comment>
<protein>
    <submittedName>
        <fullName evidence="1">DUF4913 domain-containing protein</fullName>
    </submittedName>
</protein>
<dbReference type="Proteomes" id="UP001183582">
    <property type="component" value="Unassembled WGS sequence"/>
</dbReference>